<dbReference type="InterPro" id="IPR009060">
    <property type="entry name" value="UBA-like_sf"/>
</dbReference>
<evidence type="ECO:0000313" key="2">
    <source>
        <dbReference type="EMBL" id="EOA29223.1"/>
    </source>
</evidence>
<dbReference type="AlphaFoldDB" id="R0HYQ1"/>
<evidence type="ECO:0000256" key="1">
    <source>
        <dbReference type="SAM" id="MobiDB-lite"/>
    </source>
</evidence>
<dbReference type="CDD" id="cd14273">
    <property type="entry name" value="UBA_TAP-C_like"/>
    <property type="match status" value="1"/>
</dbReference>
<organism evidence="2 3">
    <name type="scientific">Capsella rubella</name>
    <dbReference type="NCBI Taxonomy" id="81985"/>
    <lineage>
        <taxon>Eukaryota</taxon>
        <taxon>Viridiplantae</taxon>
        <taxon>Streptophyta</taxon>
        <taxon>Embryophyta</taxon>
        <taxon>Tracheophyta</taxon>
        <taxon>Spermatophyta</taxon>
        <taxon>Magnoliopsida</taxon>
        <taxon>eudicotyledons</taxon>
        <taxon>Gunneridae</taxon>
        <taxon>Pentapetalae</taxon>
        <taxon>rosids</taxon>
        <taxon>malvids</taxon>
        <taxon>Brassicales</taxon>
        <taxon>Brassicaceae</taxon>
        <taxon>Camelineae</taxon>
        <taxon>Capsella</taxon>
    </lineage>
</organism>
<accession>R0HYQ1</accession>
<keyword evidence="3" id="KW-1185">Reference proteome</keyword>
<feature type="region of interest" description="Disordered" evidence="1">
    <location>
        <begin position="1"/>
        <end position="67"/>
    </location>
</feature>
<dbReference type="Pfam" id="PF14555">
    <property type="entry name" value="UBA_4"/>
    <property type="match status" value="2"/>
</dbReference>
<feature type="compositionally biased region" description="Polar residues" evidence="1">
    <location>
        <begin position="16"/>
        <end position="38"/>
    </location>
</feature>
<gene>
    <name evidence="2" type="ORF">CARUB_v10025496mg</name>
</gene>
<dbReference type="Gene3D" id="3.10.20.90">
    <property type="entry name" value="Phosphatidylinositol 3-kinase Catalytic Subunit, Chain A, domain 1"/>
    <property type="match status" value="1"/>
</dbReference>
<proteinExistence type="predicted"/>
<reference evidence="3" key="1">
    <citation type="journal article" date="2013" name="Nat. Genet.">
        <title>The Capsella rubella genome and the genomic consequences of rapid mating system evolution.</title>
        <authorList>
            <person name="Slotte T."/>
            <person name="Hazzouri K.M."/>
            <person name="Agren J.A."/>
            <person name="Koenig D."/>
            <person name="Maumus F."/>
            <person name="Guo Y.L."/>
            <person name="Steige K."/>
            <person name="Platts A.E."/>
            <person name="Escobar J.S."/>
            <person name="Newman L.K."/>
            <person name="Wang W."/>
            <person name="Mandakova T."/>
            <person name="Vello E."/>
            <person name="Smith L.M."/>
            <person name="Henz S.R."/>
            <person name="Steffen J."/>
            <person name="Takuno S."/>
            <person name="Brandvain Y."/>
            <person name="Coop G."/>
            <person name="Andolfatto P."/>
            <person name="Hu T.T."/>
            <person name="Blanchette M."/>
            <person name="Clark R.M."/>
            <person name="Quesneville H."/>
            <person name="Nordborg M."/>
            <person name="Gaut B.S."/>
            <person name="Lysak M.A."/>
            <person name="Jenkins J."/>
            <person name="Grimwood J."/>
            <person name="Chapman J."/>
            <person name="Prochnik S."/>
            <person name="Shu S."/>
            <person name="Rokhsar D."/>
            <person name="Schmutz J."/>
            <person name="Weigel D."/>
            <person name="Wright S.I."/>
        </authorList>
    </citation>
    <scope>NUCLEOTIDE SEQUENCE [LARGE SCALE GENOMIC DNA]</scope>
    <source>
        <strain evidence="3">cv. Monte Gargano</strain>
    </source>
</reference>
<sequence length="556" mass="61381">MADQEKLDQICDESSAEVSGTEKSTAAESSATPVTTIHTPCVLNRAPSTPPRSTIDAAGSSNPATELPDEVKKERIDQFRRLVHGMSLQEVVTFLQRFNWDLSAALNHHFEHREPQLYTSSHDYDGDDDNDEGYDDHDLAAMIKKSCVERISEAFIPIGFSEDVEMMDHTLPPLTSVGNSQIGSSPSSSGLMNVDVPGMGDLHDLPIMSSSQVQEDLSLSLALLCLMIQGSSSSAQIRKDQLPPYKIDTICKETGVCRYEALYYLQGFDWDLASALEACRNSTLPPLNAESLPKVSVNEGSVVPTSRPMVTNLRRRIMNDLRIQPEQLPPKSDELSSELRAENIKSFCDVTNAPPEVAEVYLGQCKWRVQDAINSFMDECFGNSNTQRISMGQSSSKSQFQASKSSSSRSLNTFISESSILSPLTYLYSFMNVDPTETEGSILKKASDEGVPVAIPPLASSQVDVKLKGKAVEEDSRTDTITINFTFHDGTEANLPFRLDQTVRDIHSAIEARRPYDRSDFFLMSKSSDDCKGANMDTPVAKFCKGSTSFMQVYYE</sequence>
<evidence type="ECO:0000313" key="3">
    <source>
        <dbReference type="Proteomes" id="UP000029121"/>
    </source>
</evidence>
<dbReference type="Gene3D" id="1.10.8.10">
    <property type="entry name" value="DNA helicase RuvA subunit, C-terminal domain"/>
    <property type="match status" value="2"/>
</dbReference>
<dbReference type="SUPFAM" id="SSF46934">
    <property type="entry name" value="UBA-like"/>
    <property type="match status" value="1"/>
</dbReference>
<dbReference type="EMBL" id="KB870808">
    <property type="protein sequence ID" value="EOA29223.1"/>
    <property type="molecule type" value="Genomic_DNA"/>
</dbReference>
<name>R0HYQ1_9BRAS</name>
<protein>
    <submittedName>
        <fullName evidence="2">Uncharacterized protein</fullName>
    </submittedName>
</protein>
<dbReference type="Proteomes" id="UP000029121">
    <property type="component" value="Unassembled WGS sequence"/>
</dbReference>